<gene>
    <name evidence="3" type="ORF">NKR23_g430</name>
</gene>
<accession>A0AA38S6M0</accession>
<keyword evidence="4" id="KW-1185">Reference proteome</keyword>
<dbReference type="EMBL" id="JANBVO010000001">
    <property type="protein sequence ID" value="KAJ9157190.1"/>
    <property type="molecule type" value="Genomic_DNA"/>
</dbReference>
<feature type="compositionally biased region" description="Acidic residues" evidence="1">
    <location>
        <begin position="534"/>
        <end position="547"/>
    </location>
</feature>
<dbReference type="Pfam" id="PF06985">
    <property type="entry name" value="HET"/>
    <property type="match status" value="1"/>
</dbReference>
<sequence>MRTWIEECKTNHTSCSKKVDNFLPTRLLDLQAFADGNDIRLASVRLQDHSGQSQEPEYVTLSHCWGPPELQPIKTTRQTLQDRRTRIRFADLPKTFQDAVRITRELGQRYLWIDSLCIIQDDEDDWAREAALMANVYGNAYCTLAALSSADSTQGCRLVPNIQENISDLLEFDGKDFYYYYRDFAYKADGEDEDEDEDFDAIDYYFGYSRVRIFEDEPAEWYKQYGDDPYRHGNYGDSDAPLRNRGWTLQERELSRRNIHFAKKQLLWECRELKASAQLPWHHKKPEDDFEKRPMRNARTESRAPNGSIATRDRWYELMEDFSHRDLTYETDKLPALSGLARRYQGVFPGATYAAGLWSHHLPAALLWRSWGFWHRYPSYIAPTWSWASVQTPISYESQRLESAPSDHDVQDAPSDYDFGALKVEEIRARPKHQDPYGALNAASLRLSGALLASLDPKPQWKEFNNYPHSGRKVVLTKDGVTVGLLYPDTADEVTYAGRLFCLRIRNEPGYSESASSQISQPLELYESEGGSGDLEDEGSSSDDGDDGNERHESGLVMGLVLEEDLDVEDGYSRIGLARWVKESLFEDCQPCSITLL</sequence>
<dbReference type="Proteomes" id="UP001174694">
    <property type="component" value="Unassembled WGS sequence"/>
</dbReference>
<evidence type="ECO:0000313" key="3">
    <source>
        <dbReference type="EMBL" id="KAJ9157190.1"/>
    </source>
</evidence>
<organism evidence="3 4">
    <name type="scientific">Pleurostoma richardsiae</name>
    <dbReference type="NCBI Taxonomy" id="41990"/>
    <lineage>
        <taxon>Eukaryota</taxon>
        <taxon>Fungi</taxon>
        <taxon>Dikarya</taxon>
        <taxon>Ascomycota</taxon>
        <taxon>Pezizomycotina</taxon>
        <taxon>Sordariomycetes</taxon>
        <taxon>Sordariomycetidae</taxon>
        <taxon>Calosphaeriales</taxon>
        <taxon>Pleurostomataceae</taxon>
        <taxon>Pleurostoma</taxon>
    </lineage>
</organism>
<evidence type="ECO:0000313" key="4">
    <source>
        <dbReference type="Proteomes" id="UP001174694"/>
    </source>
</evidence>
<dbReference type="PANTHER" id="PTHR33112:SF16">
    <property type="entry name" value="HETEROKARYON INCOMPATIBILITY DOMAIN-CONTAINING PROTEIN"/>
    <property type="match status" value="1"/>
</dbReference>
<proteinExistence type="predicted"/>
<dbReference type="InterPro" id="IPR010730">
    <property type="entry name" value="HET"/>
</dbReference>
<dbReference type="PANTHER" id="PTHR33112">
    <property type="entry name" value="DOMAIN PROTEIN, PUTATIVE-RELATED"/>
    <property type="match status" value="1"/>
</dbReference>
<feature type="region of interest" description="Disordered" evidence="1">
    <location>
        <begin position="512"/>
        <end position="552"/>
    </location>
</feature>
<name>A0AA38S6M0_9PEZI</name>
<feature type="domain" description="Heterokaryon incompatibility" evidence="2">
    <location>
        <begin position="58"/>
        <end position="251"/>
    </location>
</feature>
<evidence type="ECO:0000259" key="2">
    <source>
        <dbReference type="Pfam" id="PF06985"/>
    </source>
</evidence>
<reference evidence="3" key="1">
    <citation type="submission" date="2022-07" db="EMBL/GenBank/DDBJ databases">
        <title>Fungi with potential for degradation of polypropylene.</title>
        <authorList>
            <person name="Gostincar C."/>
        </authorList>
    </citation>
    <scope>NUCLEOTIDE SEQUENCE</scope>
    <source>
        <strain evidence="3">EXF-13308</strain>
    </source>
</reference>
<dbReference type="AlphaFoldDB" id="A0AA38S6M0"/>
<protein>
    <submittedName>
        <fullName evidence="3">HET-domain-containing protein</fullName>
    </submittedName>
</protein>
<comment type="caution">
    <text evidence="3">The sequence shown here is derived from an EMBL/GenBank/DDBJ whole genome shotgun (WGS) entry which is preliminary data.</text>
</comment>
<evidence type="ECO:0000256" key="1">
    <source>
        <dbReference type="SAM" id="MobiDB-lite"/>
    </source>
</evidence>